<organism evidence="6 7">
    <name type="scientific">Candidula unifasciata</name>
    <dbReference type="NCBI Taxonomy" id="100452"/>
    <lineage>
        <taxon>Eukaryota</taxon>
        <taxon>Metazoa</taxon>
        <taxon>Spiralia</taxon>
        <taxon>Lophotrochozoa</taxon>
        <taxon>Mollusca</taxon>
        <taxon>Gastropoda</taxon>
        <taxon>Heterobranchia</taxon>
        <taxon>Euthyneura</taxon>
        <taxon>Panpulmonata</taxon>
        <taxon>Eupulmonata</taxon>
        <taxon>Stylommatophora</taxon>
        <taxon>Helicina</taxon>
        <taxon>Helicoidea</taxon>
        <taxon>Geomitridae</taxon>
        <taxon>Candidula</taxon>
    </lineage>
</organism>
<feature type="compositionally biased region" description="Acidic residues" evidence="4">
    <location>
        <begin position="460"/>
        <end position="477"/>
    </location>
</feature>
<dbReference type="Gene3D" id="3.30.60.30">
    <property type="match status" value="1"/>
</dbReference>
<feature type="compositionally biased region" description="Basic and acidic residues" evidence="4">
    <location>
        <begin position="478"/>
        <end position="487"/>
    </location>
</feature>
<evidence type="ECO:0000256" key="4">
    <source>
        <dbReference type="SAM" id="MobiDB-lite"/>
    </source>
</evidence>
<dbReference type="GO" id="GO:0005518">
    <property type="term" value="F:collagen binding"/>
    <property type="evidence" value="ECO:0007669"/>
    <property type="project" value="TreeGrafter"/>
</dbReference>
<sequence length="927" mass="103559">MSVPCLLSVLRSLSVLCPLSVPCPLSVLCSLSVVPVCAVFLSVLCPLHGNGIPSSDWSPEWSQPADWWRPKSDKDKWRAFEPVKETSKSEWWKEKLDDDLWNAKAHEATPGILETVPSTEPVATTKPVSENKGEKQVNNFTNDHETRMDTTSASGTTKPQELSFSHPFYKKGEMNSFVEPDPASYYSSSGEYYARNGWDSSYAHLYQSKEPFVPPQNNKQTVISPKNKESVVLQKSKASILPAESVEPISIQNSGLDEHKILPVMDEPRTEKSPVLNLVKGTSQVRGTYISAPQHDNVYQKEVKPETSNKVTTDTVNNNNTLIKSKSNNEDDARVDIPLGALKNKPLVAKEGGATAGGTNTVYGKGESLSNPLVAPAAAVVAETTKKPEEVTTSKSGNEFVDWVDWDNSVFDYYEDDDEEENSSTDKTKEDPKKDNKVSSVSQVIKSDVKTDDGNTGEDNIYEEYEDDDDEDDDDDDDHVKTGERYKITKRKNGKVTISGKKNKKEELNKGQVSDQPLKGLDFDTMDMQSDEAASHVDYSHYSKGVIYDSANPNHQPSTSKDLTHPASLQVENKTPAQNQDPSLTDNGELQNPLVKKSSSVTHVQPDQLNTESDVSTSPNPPPPGVASSMESTGTVMSSTTPVATNSQSHLDVDSLVKQQAVDSSGFILSFPLEFCRVDYECRAGRTCVLGVCKCYTPSMCAGHHKPICGSDGKQYDSHCELHRTACVNRVHIRADRRGQCFQKQIEDHEKSWLMEQEQLLQEEQARQTAQSEQSIHIPTQQIQEMKKETESSGANTVPQVKEKASPASTERTTTTDQVPEANRECTWKDMGKFKDDLLMFYCQKFVEPNCKDEVKTDREYLSMLMFSYYDKNFDYYLTAEELNDKERDEHFMKNILLKCHLHDFIKYADNLESDGKLTVSEFTSAF</sequence>
<evidence type="ECO:0000259" key="5">
    <source>
        <dbReference type="PROSITE" id="PS51465"/>
    </source>
</evidence>
<feature type="region of interest" description="Disordered" evidence="4">
    <location>
        <begin position="121"/>
        <end position="163"/>
    </location>
</feature>
<feature type="domain" description="Kazal-like" evidence="5">
    <location>
        <begin position="689"/>
        <end position="743"/>
    </location>
</feature>
<dbReference type="InterPro" id="IPR036058">
    <property type="entry name" value="Kazal_dom_sf"/>
</dbReference>
<feature type="region of interest" description="Disordered" evidence="4">
    <location>
        <begin position="305"/>
        <end position="329"/>
    </location>
</feature>
<dbReference type="PANTHER" id="PTHR13866">
    <property type="entry name" value="SPARC OSTEONECTIN"/>
    <property type="match status" value="1"/>
</dbReference>
<feature type="compositionally biased region" description="Polar residues" evidence="4">
    <location>
        <begin position="149"/>
        <end position="163"/>
    </location>
</feature>
<dbReference type="GO" id="GO:0005615">
    <property type="term" value="C:extracellular space"/>
    <property type="evidence" value="ECO:0007669"/>
    <property type="project" value="TreeGrafter"/>
</dbReference>
<dbReference type="OrthoDB" id="6085115at2759"/>
<dbReference type="Pfam" id="PF07648">
    <property type="entry name" value="Kazal_2"/>
    <property type="match status" value="1"/>
</dbReference>
<dbReference type="GO" id="GO:0005509">
    <property type="term" value="F:calcium ion binding"/>
    <property type="evidence" value="ECO:0007669"/>
    <property type="project" value="TreeGrafter"/>
</dbReference>
<dbReference type="InterPro" id="IPR002350">
    <property type="entry name" value="Kazal_dom"/>
</dbReference>
<evidence type="ECO:0000313" key="7">
    <source>
        <dbReference type="Proteomes" id="UP000678393"/>
    </source>
</evidence>
<feature type="compositionally biased region" description="Polar residues" evidence="4">
    <location>
        <begin position="606"/>
        <end position="618"/>
    </location>
</feature>
<reference evidence="6" key="1">
    <citation type="submission" date="2021-04" db="EMBL/GenBank/DDBJ databases">
        <authorList>
            <consortium name="Molecular Ecology Group"/>
        </authorList>
    </citation>
    <scope>NUCLEOTIDE SEQUENCE</scope>
</reference>
<feature type="region of interest" description="Disordered" evidence="4">
    <location>
        <begin position="606"/>
        <end position="646"/>
    </location>
</feature>
<evidence type="ECO:0000256" key="3">
    <source>
        <dbReference type="ARBA" id="ARBA00023180"/>
    </source>
</evidence>
<evidence type="ECO:0000313" key="6">
    <source>
        <dbReference type="EMBL" id="CAG5121240.1"/>
    </source>
</evidence>
<dbReference type="PANTHER" id="PTHR13866:SF14">
    <property type="entry name" value="BM-40"/>
    <property type="match status" value="1"/>
</dbReference>
<dbReference type="SMART" id="SM00280">
    <property type="entry name" value="KAZAL"/>
    <property type="match status" value="1"/>
</dbReference>
<feature type="compositionally biased region" description="Low complexity" evidence="4">
    <location>
        <begin position="308"/>
        <end position="321"/>
    </location>
</feature>
<feature type="compositionally biased region" description="Basic and acidic residues" evidence="4">
    <location>
        <begin position="424"/>
        <end position="437"/>
    </location>
</feature>
<feature type="region of interest" description="Disordered" evidence="4">
    <location>
        <begin position="783"/>
        <end position="821"/>
    </location>
</feature>
<dbReference type="CDD" id="cd00104">
    <property type="entry name" value="KAZAL_FS"/>
    <property type="match status" value="1"/>
</dbReference>
<dbReference type="Proteomes" id="UP000678393">
    <property type="component" value="Unassembled WGS sequence"/>
</dbReference>
<keyword evidence="2" id="KW-1015">Disulfide bond</keyword>
<dbReference type="PROSITE" id="PS51465">
    <property type="entry name" value="KAZAL_2"/>
    <property type="match status" value="1"/>
</dbReference>
<evidence type="ECO:0000256" key="2">
    <source>
        <dbReference type="ARBA" id="ARBA00023157"/>
    </source>
</evidence>
<feature type="region of interest" description="Disordered" evidence="4">
    <location>
        <begin position="415"/>
        <end position="537"/>
    </location>
</feature>
<feature type="non-terminal residue" evidence="6">
    <location>
        <position position="927"/>
    </location>
</feature>
<protein>
    <recommendedName>
        <fullName evidence="5">Kazal-like domain-containing protein</fullName>
    </recommendedName>
</protein>
<dbReference type="GO" id="GO:0050840">
    <property type="term" value="F:extracellular matrix binding"/>
    <property type="evidence" value="ECO:0007669"/>
    <property type="project" value="TreeGrafter"/>
</dbReference>
<evidence type="ECO:0000256" key="1">
    <source>
        <dbReference type="ARBA" id="ARBA00022729"/>
    </source>
</evidence>
<keyword evidence="7" id="KW-1185">Reference proteome</keyword>
<gene>
    <name evidence="6" type="ORF">CUNI_LOCUS6798</name>
</gene>
<feature type="compositionally biased region" description="Polar residues" evidence="4">
    <location>
        <begin position="629"/>
        <end position="646"/>
    </location>
</feature>
<keyword evidence="3" id="KW-0325">Glycoprotein</keyword>
<dbReference type="EMBL" id="CAJHNH020001047">
    <property type="protein sequence ID" value="CAG5121240.1"/>
    <property type="molecule type" value="Genomic_DNA"/>
</dbReference>
<name>A0A8S3Z109_9EUPU</name>
<feature type="compositionally biased region" description="Polar residues" evidence="4">
    <location>
        <begin position="807"/>
        <end position="818"/>
    </location>
</feature>
<dbReference type="SUPFAM" id="SSF100895">
    <property type="entry name" value="Kazal-type serine protease inhibitors"/>
    <property type="match status" value="1"/>
</dbReference>
<accession>A0A8S3Z109</accession>
<keyword evidence="1" id="KW-0732">Signal</keyword>
<comment type="caution">
    <text evidence="6">The sequence shown here is derived from an EMBL/GenBank/DDBJ whole genome shotgun (WGS) entry which is preliminary data.</text>
</comment>
<dbReference type="AlphaFoldDB" id="A0A8S3Z109"/>
<proteinExistence type="predicted"/>